<dbReference type="Gene3D" id="2.40.40.20">
    <property type="match status" value="1"/>
</dbReference>
<comment type="cofactor">
    <cofactor evidence="1">
        <name>Mo-bis(molybdopterin guanine dinucleotide)</name>
        <dbReference type="ChEBI" id="CHEBI:60539"/>
    </cofactor>
</comment>
<sequence length="835" mass="92066">MKRRNFLKLSAAASAVTCVVGCGSSNDDKPETPEIPEIPENPYPDGTHFSACLVNCGSNCPIKYHSKDGVITQIETDYALEDQYGNHQVRACVRGRSLRQRTYAADRIKAPMKRVGKRGEGKFEEISWDEAFETIASKVTTLRDQYGPRSIYFHYGTGAYYGFNSANALKRALGASGGFLSSYSNYSWAQINAATPAILGDRTQSGSYLSEIANSDLFLGFGFNPFEIRMSGSGEQYDMLNALKTNPNLEVLLVDPRYTDTAVGRASKWYGIRPGTDGALAEAIAHEMISSGWVEQNSKAFIDKYAIGYDRESLENLKAEIEADSEHKLTKYKDLIDVEENYKDYILREGKYAGEELHDAAWAATVTGIDEIRIKEIAQKLMSSNAPYISIGAGTNRHACGEQTVRSLYMLPILTGKIGQPGTSNGALPRNYGRGTSGGLGQLNDQRAQISFFTWAEAIERGAEMDVLHDGVSRLDSDELDENGNGVLGTNIKAVFSAAGNALINQHSDINHTRKILEDESKCELVVVCDCWMTPSAEFADILLPDTTWLETNDLAGDSYASGQTGYVTFMKGIKPLYNARSMYQIGLGMAKAFGVEAAYSEGKTEEQWLEDAYQATKSRNSDWDMPDTYAEAQEIGVFRNFAPSTYIAMKSFIDDPENNPVTTPSGKMEIFSLDWAHKADTLIMRSDKPYDQITPLPEYTVPWQGYEDVDTKDDYPLQLAGYHTKGRTHSSYHNVPWLREAVEDALWINPQDAGGMANGTQVIVESPNGKIQVPIKITPRVMPGVVALGQGAWYKKGANDVDVGGCINTLTNYHPTPVSKGNPQHTIRVRINKA</sequence>
<comment type="caution">
    <text evidence="9">The sequence shown here is derived from an EMBL/GenBank/DDBJ whole genome shotgun (WGS) entry which is preliminary data.</text>
</comment>
<organism evidence="9 10">
    <name type="scientific">Paraferrimonas haliotis</name>
    <dbReference type="NCBI Taxonomy" id="2013866"/>
    <lineage>
        <taxon>Bacteria</taxon>
        <taxon>Pseudomonadati</taxon>
        <taxon>Pseudomonadota</taxon>
        <taxon>Gammaproteobacteria</taxon>
        <taxon>Alteromonadales</taxon>
        <taxon>Ferrimonadaceae</taxon>
        <taxon>Paraferrimonas</taxon>
    </lineage>
</organism>
<keyword evidence="7" id="KW-0411">Iron-sulfur</keyword>
<dbReference type="Gene3D" id="3.40.228.10">
    <property type="entry name" value="Dimethylsulfoxide Reductase, domain 2"/>
    <property type="match status" value="1"/>
</dbReference>
<dbReference type="Pfam" id="PF04879">
    <property type="entry name" value="Molybdop_Fe4S4"/>
    <property type="match status" value="1"/>
</dbReference>
<dbReference type="InterPro" id="IPR009010">
    <property type="entry name" value="Asp_de-COase-like_dom_sf"/>
</dbReference>
<dbReference type="AlphaFoldDB" id="A0AA37TMQ9"/>
<dbReference type="Pfam" id="PF01568">
    <property type="entry name" value="Molydop_binding"/>
    <property type="match status" value="1"/>
</dbReference>
<reference evidence="9 10" key="1">
    <citation type="journal article" date="2014" name="Int. J. Syst. Evol. Microbiol.">
        <title>Complete genome sequence of Corynebacterium casei LMG S-19264T (=DSM 44701T), isolated from a smear-ripened cheese.</title>
        <authorList>
            <consortium name="US DOE Joint Genome Institute (JGI-PGF)"/>
            <person name="Walter F."/>
            <person name="Albersmeier A."/>
            <person name="Kalinowski J."/>
            <person name="Ruckert C."/>
        </authorList>
    </citation>
    <scope>NUCLEOTIDE SEQUENCE [LARGE SCALE GENOMIC DNA]</scope>
    <source>
        <strain evidence="9 10">NBRC 112785</strain>
    </source>
</reference>
<protein>
    <submittedName>
        <fullName evidence="9">Dimethyl sulfoxide reductase subunit A</fullName>
    </submittedName>
</protein>
<dbReference type="NCBIfam" id="TIGR02166">
    <property type="entry name" value="dmsA_ynfE"/>
    <property type="match status" value="1"/>
</dbReference>
<keyword evidence="5" id="KW-0560">Oxidoreductase</keyword>
<evidence type="ECO:0000256" key="3">
    <source>
        <dbReference type="ARBA" id="ARBA00022505"/>
    </source>
</evidence>
<keyword evidence="3" id="KW-0500">Molybdenum</keyword>
<dbReference type="InterPro" id="IPR006963">
    <property type="entry name" value="Mopterin_OxRdtase_4Fe-4S_dom"/>
</dbReference>
<feature type="domain" description="4Fe-4S Mo/W bis-MGD-type" evidence="8">
    <location>
        <begin position="45"/>
        <end position="106"/>
    </location>
</feature>
<dbReference type="GO" id="GO:0030151">
    <property type="term" value="F:molybdenum ion binding"/>
    <property type="evidence" value="ECO:0007669"/>
    <property type="project" value="InterPro"/>
</dbReference>
<dbReference type="GO" id="GO:0009061">
    <property type="term" value="P:anaerobic respiration"/>
    <property type="evidence" value="ECO:0007669"/>
    <property type="project" value="TreeGrafter"/>
</dbReference>
<dbReference type="PANTHER" id="PTHR43742:SF3">
    <property type="entry name" value="DIMETHYL SULFOXIDE REDUCTASE DMSA"/>
    <property type="match status" value="1"/>
</dbReference>
<evidence type="ECO:0000256" key="2">
    <source>
        <dbReference type="ARBA" id="ARBA00010312"/>
    </source>
</evidence>
<evidence type="ECO:0000256" key="1">
    <source>
        <dbReference type="ARBA" id="ARBA00001942"/>
    </source>
</evidence>
<evidence type="ECO:0000259" key="8">
    <source>
        <dbReference type="PROSITE" id="PS51669"/>
    </source>
</evidence>
<dbReference type="GO" id="GO:0009055">
    <property type="term" value="F:electron transfer activity"/>
    <property type="evidence" value="ECO:0007669"/>
    <property type="project" value="TreeGrafter"/>
</dbReference>
<dbReference type="GO" id="GO:0030288">
    <property type="term" value="C:outer membrane-bounded periplasmic space"/>
    <property type="evidence" value="ECO:0007669"/>
    <property type="project" value="TreeGrafter"/>
</dbReference>
<evidence type="ECO:0000256" key="5">
    <source>
        <dbReference type="ARBA" id="ARBA00023002"/>
    </source>
</evidence>
<evidence type="ECO:0000256" key="4">
    <source>
        <dbReference type="ARBA" id="ARBA00022723"/>
    </source>
</evidence>
<dbReference type="InterPro" id="IPR006657">
    <property type="entry name" value="MoPterin_dinucl-bd_dom"/>
</dbReference>
<dbReference type="RefSeq" id="WP_095500105.1">
    <property type="nucleotide sequence ID" value="NZ_BSPO01000001.1"/>
</dbReference>
<name>A0AA37TMQ9_9GAMM</name>
<accession>A0AA37TMQ9</accession>
<dbReference type="InterPro" id="IPR006655">
    <property type="entry name" value="Mopterin_OxRdtase_prok_CS"/>
</dbReference>
<dbReference type="PROSITE" id="PS51669">
    <property type="entry name" value="4FE4S_MOW_BIS_MGD"/>
    <property type="match status" value="1"/>
</dbReference>
<dbReference type="GO" id="GO:0009389">
    <property type="term" value="F:dimethyl sulfoxide reductase activity"/>
    <property type="evidence" value="ECO:0007669"/>
    <property type="project" value="InterPro"/>
</dbReference>
<evidence type="ECO:0000313" key="9">
    <source>
        <dbReference type="EMBL" id="GLS82275.1"/>
    </source>
</evidence>
<dbReference type="InterPro" id="IPR050612">
    <property type="entry name" value="Prok_Mopterin_Oxidored"/>
</dbReference>
<dbReference type="GO" id="GO:0051539">
    <property type="term" value="F:4 iron, 4 sulfur cluster binding"/>
    <property type="evidence" value="ECO:0007669"/>
    <property type="project" value="InterPro"/>
</dbReference>
<dbReference type="SMART" id="SM00926">
    <property type="entry name" value="Molybdop_Fe4S4"/>
    <property type="match status" value="1"/>
</dbReference>
<dbReference type="InterPro" id="IPR011888">
    <property type="entry name" value="Anaer_DMSO_reductase"/>
</dbReference>
<dbReference type="PANTHER" id="PTHR43742">
    <property type="entry name" value="TRIMETHYLAMINE-N-OXIDE REDUCTASE"/>
    <property type="match status" value="1"/>
</dbReference>
<evidence type="ECO:0000313" key="10">
    <source>
        <dbReference type="Proteomes" id="UP001157439"/>
    </source>
</evidence>
<keyword evidence="4" id="KW-0479">Metal-binding</keyword>
<dbReference type="CDD" id="cd02794">
    <property type="entry name" value="MopB_CT_DmsA-EC"/>
    <property type="match status" value="1"/>
</dbReference>
<gene>
    <name evidence="9" type="primary">dmsA</name>
    <name evidence="9" type="ORF">GCM10007894_02520</name>
</gene>
<dbReference type="GO" id="GO:0043546">
    <property type="term" value="F:molybdopterin cofactor binding"/>
    <property type="evidence" value="ECO:0007669"/>
    <property type="project" value="InterPro"/>
</dbReference>
<dbReference type="Gene3D" id="3.40.50.740">
    <property type="match status" value="2"/>
</dbReference>
<dbReference type="Gene3D" id="2.20.25.90">
    <property type="entry name" value="ADC-like domains"/>
    <property type="match status" value="1"/>
</dbReference>
<keyword evidence="6" id="KW-0408">Iron</keyword>
<dbReference type="PROSITE" id="PS00490">
    <property type="entry name" value="MOLYBDOPTERIN_PROK_2"/>
    <property type="match status" value="1"/>
</dbReference>
<proteinExistence type="inferred from homology"/>
<dbReference type="Pfam" id="PF00384">
    <property type="entry name" value="Molybdopterin"/>
    <property type="match status" value="1"/>
</dbReference>
<keyword evidence="10" id="KW-1185">Reference proteome</keyword>
<dbReference type="SUPFAM" id="SSF53706">
    <property type="entry name" value="Formate dehydrogenase/DMSO reductase, domains 1-3"/>
    <property type="match status" value="1"/>
</dbReference>
<dbReference type="EMBL" id="BSPO01000001">
    <property type="protein sequence ID" value="GLS82275.1"/>
    <property type="molecule type" value="Genomic_DNA"/>
</dbReference>
<dbReference type="Proteomes" id="UP001157439">
    <property type="component" value="Unassembled WGS sequence"/>
</dbReference>
<evidence type="ECO:0000256" key="6">
    <source>
        <dbReference type="ARBA" id="ARBA00023004"/>
    </source>
</evidence>
<evidence type="ECO:0000256" key="7">
    <source>
        <dbReference type="ARBA" id="ARBA00023014"/>
    </source>
</evidence>
<dbReference type="SUPFAM" id="SSF50692">
    <property type="entry name" value="ADC-like"/>
    <property type="match status" value="1"/>
</dbReference>
<dbReference type="InterPro" id="IPR006656">
    <property type="entry name" value="Mopterin_OxRdtase"/>
</dbReference>
<comment type="similarity">
    <text evidence="2">Belongs to the prokaryotic molybdopterin-containing oxidoreductase family.</text>
</comment>